<evidence type="ECO:0000313" key="3">
    <source>
        <dbReference type="Proteomes" id="UP001500689"/>
    </source>
</evidence>
<evidence type="ECO:0000313" key="2">
    <source>
        <dbReference type="EMBL" id="GAA3554301.1"/>
    </source>
</evidence>
<feature type="compositionally biased region" description="Basic residues" evidence="1">
    <location>
        <begin position="103"/>
        <end position="120"/>
    </location>
</feature>
<gene>
    <name evidence="2" type="ORF">GCM10022222_42450</name>
</gene>
<reference evidence="3" key="1">
    <citation type="journal article" date="2019" name="Int. J. Syst. Evol. Microbiol.">
        <title>The Global Catalogue of Microorganisms (GCM) 10K type strain sequencing project: providing services to taxonomists for standard genome sequencing and annotation.</title>
        <authorList>
            <consortium name="The Broad Institute Genomics Platform"/>
            <consortium name="The Broad Institute Genome Sequencing Center for Infectious Disease"/>
            <person name="Wu L."/>
            <person name="Ma J."/>
        </authorList>
    </citation>
    <scope>NUCLEOTIDE SEQUENCE [LARGE SCALE GENOMIC DNA]</scope>
    <source>
        <strain evidence="3">JCM 16898</strain>
    </source>
</reference>
<accession>A0ABP6WNQ1</accession>
<organism evidence="2 3">
    <name type="scientific">Amycolatopsis ultiminotia</name>
    <dbReference type="NCBI Taxonomy" id="543629"/>
    <lineage>
        <taxon>Bacteria</taxon>
        <taxon>Bacillati</taxon>
        <taxon>Actinomycetota</taxon>
        <taxon>Actinomycetes</taxon>
        <taxon>Pseudonocardiales</taxon>
        <taxon>Pseudonocardiaceae</taxon>
        <taxon>Amycolatopsis</taxon>
    </lineage>
</organism>
<name>A0ABP6WNQ1_9PSEU</name>
<protein>
    <submittedName>
        <fullName evidence="2">Uncharacterized protein</fullName>
    </submittedName>
</protein>
<dbReference type="Proteomes" id="UP001500689">
    <property type="component" value="Unassembled WGS sequence"/>
</dbReference>
<dbReference type="RefSeq" id="WP_344862358.1">
    <property type="nucleotide sequence ID" value="NZ_BAAAZN010000008.1"/>
</dbReference>
<evidence type="ECO:0000256" key="1">
    <source>
        <dbReference type="SAM" id="MobiDB-lite"/>
    </source>
</evidence>
<keyword evidence="3" id="KW-1185">Reference proteome</keyword>
<sequence>MHTQTFSRRSRSYGKHWMIAVLASERFLDASTGRQLVRPAFMEPLVDAIAKRHRAGWSVGRLTLWLRATLTDPQTGEVCVVAQRSFVAYVTGLLAGDEATATRGRRGGPRPRAARLRAAA</sequence>
<proteinExistence type="predicted"/>
<dbReference type="EMBL" id="BAAAZN010000008">
    <property type="protein sequence ID" value="GAA3554301.1"/>
    <property type="molecule type" value="Genomic_DNA"/>
</dbReference>
<comment type="caution">
    <text evidence="2">The sequence shown here is derived from an EMBL/GenBank/DDBJ whole genome shotgun (WGS) entry which is preliminary data.</text>
</comment>
<feature type="region of interest" description="Disordered" evidence="1">
    <location>
        <begin position="100"/>
        <end position="120"/>
    </location>
</feature>